<protein>
    <submittedName>
        <fullName evidence="1">Uncharacterized protein</fullName>
    </submittedName>
</protein>
<evidence type="ECO:0000313" key="1">
    <source>
        <dbReference type="EMBL" id="CAK5023866.1"/>
    </source>
</evidence>
<reference evidence="1" key="1">
    <citation type="submission" date="2023-11" db="EMBL/GenBank/DDBJ databases">
        <authorList>
            <person name="Poullet M."/>
        </authorList>
    </citation>
    <scope>NUCLEOTIDE SEQUENCE</scope>
    <source>
        <strain evidence="1">E1834</strain>
    </source>
</reference>
<name>A0ACB0XYP5_MELEN</name>
<gene>
    <name evidence="1" type="ORF">MENTE1834_LOCUS5318</name>
</gene>
<proteinExistence type="predicted"/>
<keyword evidence="2" id="KW-1185">Reference proteome</keyword>
<sequence length="94" mass="10791">MLGWKIPEDESAKNLPHHQQHHPQPPPRQQQNYIEFNVVGGNLVRVPDIDMNIVDTLHPPPPQQNHQGQNNNNNNNNNTTNNNTNNQNRTGRHT</sequence>
<accession>A0ACB0XYP5</accession>
<organism evidence="1 2">
    <name type="scientific">Meloidogyne enterolobii</name>
    <name type="common">Root-knot nematode worm</name>
    <name type="synonym">Meloidogyne mayaguensis</name>
    <dbReference type="NCBI Taxonomy" id="390850"/>
    <lineage>
        <taxon>Eukaryota</taxon>
        <taxon>Metazoa</taxon>
        <taxon>Ecdysozoa</taxon>
        <taxon>Nematoda</taxon>
        <taxon>Chromadorea</taxon>
        <taxon>Rhabditida</taxon>
        <taxon>Tylenchina</taxon>
        <taxon>Tylenchomorpha</taxon>
        <taxon>Tylenchoidea</taxon>
        <taxon>Meloidogynidae</taxon>
        <taxon>Meloidogyninae</taxon>
        <taxon>Meloidogyne</taxon>
    </lineage>
</organism>
<dbReference type="EMBL" id="CAVMJV010000004">
    <property type="protein sequence ID" value="CAK5023866.1"/>
    <property type="molecule type" value="Genomic_DNA"/>
</dbReference>
<dbReference type="Proteomes" id="UP001497535">
    <property type="component" value="Unassembled WGS sequence"/>
</dbReference>
<evidence type="ECO:0000313" key="2">
    <source>
        <dbReference type="Proteomes" id="UP001497535"/>
    </source>
</evidence>
<comment type="caution">
    <text evidence="1">The sequence shown here is derived from an EMBL/GenBank/DDBJ whole genome shotgun (WGS) entry which is preliminary data.</text>
</comment>